<feature type="compositionally biased region" description="Low complexity" evidence="1">
    <location>
        <begin position="38"/>
        <end position="53"/>
    </location>
</feature>
<name>A0ABX5VLW4_9MICO</name>
<protein>
    <submittedName>
        <fullName evidence="2">Uncharacterized protein</fullName>
    </submittedName>
</protein>
<feature type="region of interest" description="Disordered" evidence="1">
    <location>
        <begin position="1"/>
        <end position="69"/>
    </location>
</feature>
<keyword evidence="3" id="KW-1185">Reference proteome</keyword>
<reference evidence="2 3" key="1">
    <citation type="submission" date="2019-05" db="EMBL/GenBank/DDBJ databases">
        <title>Georgenia *** sp. nov., and Georgenia *** sp. nov., isolated from the intestinal contents of plateau pika (Ochotona curzoniae) in the Qinghai-Tibet plateau of China.</title>
        <authorList>
            <person name="Tian Z."/>
        </authorList>
    </citation>
    <scope>NUCLEOTIDE SEQUENCE [LARGE SCALE GENOMIC DNA]</scope>
    <source>
        <strain evidence="2 3">Z294</strain>
    </source>
</reference>
<sequence>MTRFRAFQTGPTSRPPPYRERRPWTPNGPPGAWRAHPGRAVSGAGGPARSVSGRSRRRRRSRRRSGCRS</sequence>
<dbReference type="EMBL" id="CP040899">
    <property type="protein sequence ID" value="QDB79479.1"/>
    <property type="molecule type" value="Genomic_DNA"/>
</dbReference>
<gene>
    <name evidence="2" type="ORF">FE251_08930</name>
</gene>
<feature type="compositionally biased region" description="Basic residues" evidence="1">
    <location>
        <begin position="54"/>
        <end position="69"/>
    </location>
</feature>
<proteinExistence type="predicted"/>
<evidence type="ECO:0000313" key="2">
    <source>
        <dbReference type="EMBL" id="QDB79479.1"/>
    </source>
</evidence>
<evidence type="ECO:0000256" key="1">
    <source>
        <dbReference type="SAM" id="MobiDB-lite"/>
    </source>
</evidence>
<evidence type="ECO:0000313" key="3">
    <source>
        <dbReference type="Proteomes" id="UP000313948"/>
    </source>
</evidence>
<dbReference type="Proteomes" id="UP000313948">
    <property type="component" value="Chromosome"/>
</dbReference>
<organism evidence="2 3">
    <name type="scientific">Georgenia wutianyii</name>
    <dbReference type="NCBI Taxonomy" id="2585135"/>
    <lineage>
        <taxon>Bacteria</taxon>
        <taxon>Bacillati</taxon>
        <taxon>Actinomycetota</taxon>
        <taxon>Actinomycetes</taxon>
        <taxon>Micrococcales</taxon>
        <taxon>Bogoriellaceae</taxon>
        <taxon>Georgenia</taxon>
    </lineage>
</organism>
<accession>A0ABX5VLW4</accession>